<sequence>MRLPLSVLALIAVVLILAVALFVAFGPDRGGGDDVAVMPAPAPEAIPSDGAADTPGATRSYFLRGADFGPDDARPFLILHAAATGGAPRVVTDRALLEAARESAFFTEHTGAALEVLLLSVVFLSPPGNGIDTPFATLKVPGRDAQVWRCLRAACSGGAGRFADGFAADIDALLAASQPLEERYQRFDTHADYVAAVDETLGSERAFLDYTPPDYPEPANTYEGSFRIYLPGLITALDGSTDPDAAAANRAAELDAALRAGLDGTGLAYEMAPVRADRADQVQVTPMGAAAPLVANGAYVAVEGFAVHAFRATVSGPQALHDRVRPGLLDGLAPTDGDEAALTAAANRAAAAAGEDCADCFEAFVDVPFVDAPIADLYAPQRYGFTSYVIPDSPN</sequence>
<evidence type="ECO:0000313" key="1">
    <source>
        <dbReference type="EMBL" id="MXQ07267.1"/>
    </source>
</evidence>
<dbReference type="Proteomes" id="UP000480350">
    <property type="component" value="Unassembled WGS sequence"/>
</dbReference>
<reference evidence="1 2" key="2">
    <citation type="submission" date="2020-03" db="EMBL/GenBank/DDBJ databases">
        <title>Kangsaoukella pontilimi gen. nov., sp. nov., a new member of the family Rhodobacteraceae isolated from a tidal mudflat.</title>
        <authorList>
            <person name="Kim I.S."/>
        </authorList>
    </citation>
    <scope>NUCLEOTIDE SEQUENCE [LARGE SCALE GENOMIC DNA]</scope>
    <source>
        <strain evidence="1 2">GH1-50</strain>
    </source>
</reference>
<reference evidence="1 2" key="1">
    <citation type="submission" date="2019-12" db="EMBL/GenBank/DDBJ databases">
        <authorList>
            <person name="Lee S.D."/>
        </authorList>
    </citation>
    <scope>NUCLEOTIDE SEQUENCE [LARGE SCALE GENOMIC DNA]</scope>
    <source>
        <strain evidence="1 2">GH1-50</strain>
    </source>
</reference>
<organism evidence="1 2">
    <name type="scientific">Kangsaoukella pontilimi</name>
    <dbReference type="NCBI Taxonomy" id="2691042"/>
    <lineage>
        <taxon>Bacteria</taxon>
        <taxon>Pseudomonadati</taxon>
        <taxon>Pseudomonadota</taxon>
        <taxon>Alphaproteobacteria</taxon>
        <taxon>Rhodobacterales</taxon>
        <taxon>Paracoccaceae</taxon>
        <taxon>Kangsaoukella</taxon>
    </lineage>
</organism>
<dbReference type="EMBL" id="WUPT01000001">
    <property type="protein sequence ID" value="MXQ07267.1"/>
    <property type="molecule type" value="Genomic_DNA"/>
</dbReference>
<gene>
    <name evidence="1" type="ORF">GQ651_05350</name>
</gene>
<dbReference type="AlphaFoldDB" id="A0A7C9IFC3"/>
<protein>
    <submittedName>
        <fullName evidence="1">Uncharacterized protein</fullName>
    </submittedName>
</protein>
<evidence type="ECO:0000313" key="2">
    <source>
        <dbReference type="Proteomes" id="UP000480350"/>
    </source>
</evidence>
<proteinExistence type="predicted"/>
<comment type="caution">
    <text evidence="1">The sequence shown here is derived from an EMBL/GenBank/DDBJ whole genome shotgun (WGS) entry which is preliminary data.</text>
</comment>
<name>A0A7C9IFC3_9RHOB</name>
<dbReference type="RefSeq" id="WP_160763148.1">
    <property type="nucleotide sequence ID" value="NZ_WUPT01000001.1"/>
</dbReference>
<keyword evidence="2" id="KW-1185">Reference proteome</keyword>
<accession>A0A7C9IFC3</accession>